<sequence length="102" mass="11863">MISDYSLDIQPEELRIVKEILQKYVPNLAVWAFGSRVKGNAKKYSDLDLAIITDTPLTFLESDHLREAFSESDLVWKVDIVDWANTSESFRKIIQQRYVVIQ</sequence>
<name>A0A380TSK6_ACTLI</name>
<dbReference type="RefSeq" id="WP_115589628.1">
    <property type="nucleotide sequence ID" value="NZ_LR134169.1"/>
</dbReference>
<protein>
    <submittedName>
        <fullName evidence="2">DNA polymerase subunit beta</fullName>
    </submittedName>
</protein>
<proteinExistence type="predicted"/>
<gene>
    <name evidence="2" type="ORF">NCTC4191_00271</name>
</gene>
<evidence type="ECO:0000313" key="2">
    <source>
        <dbReference type="EMBL" id="SUT90369.1"/>
    </source>
</evidence>
<dbReference type="EMBL" id="UFRN01000002">
    <property type="protein sequence ID" value="SUT90369.1"/>
    <property type="molecule type" value="Genomic_DNA"/>
</dbReference>
<reference evidence="2 3" key="1">
    <citation type="submission" date="2018-06" db="EMBL/GenBank/DDBJ databases">
        <authorList>
            <consortium name="Pathogen Informatics"/>
            <person name="Doyle S."/>
        </authorList>
    </citation>
    <scope>NUCLEOTIDE SEQUENCE [LARGE SCALE GENOMIC DNA]</scope>
    <source>
        <strain evidence="2 3">NCTC4191</strain>
    </source>
</reference>
<evidence type="ECO:0000259" key="1">
    <source>
        <dbReference type="Pfam" id="PF18765"/>
    </source>
</evidence>
<dbReference type="Gene3D" id="3.30.460.10">
    <property type="entry name" value="Beta Polymerase, domain 2"/>
    <property type="match status" value="1"/>
</dbReference>
<dbReference type="InterPro" id="IPR052548">
    <property type="entry name" value="Type_VII_TA_antitoxin"/>
</dbReference>
<dbReference type="PANTHER" id="PTHR33933:SF1">
    <property type="entry name" value="PROTEIN ADENYLYLTRANSFERASE MNTA-RELATED"/>
    <property type="match status" value="1"/>
</dbReference>
<dbReference type="PANTHER" id="PTHR33933">
    <property type="entry name" value="NUCLEOTIDYLTRANSFERASE"/>
    <property type="match status" value="1"/>
</dbReference>
<dbReference type="Pfam" id="PF18765">
    <property type="entry name" value="Polbeta"/>
    <property type="match status" value="1"/>
</dbReference>
<evidence type="ECO:0000313" key="3">
    <source>
        <dbReference type="Proteomes" id="UP000254253"/>
    </source>
</evidence>
<organism evidence="2 3">
    <name type="scientific">Actinobacillus lignieresii</name>
    <dbReference type="NCBI Taxonomy" id="720"/>
    <lineage>
        <taxon>Bacteria</taxon>
        <taxon>Pseudomonadati</taxon>
        <taxon>Pseudomonadota</taxon>
        <taxon>Gammaproteobacteria</taxon>
        <taxon>Pasteurellales</taxon>
        <taxon>Pasteurellaceae</taxon>
        <taxon>Actinobacillus</taxon>
    </lineage>
</organism>
<feature type="domain" description="Polymerase beta nucleotidyltransferase" evidence="1">
    <location>
        <begin position="17"/>
        <end position="98"/>
    </location>
</feature>
<keyword evidence="3" id="KW-1185">Reference proteome</keyword>
<dbReference type="Proteomes" id="UP000254253">
    <property type="component" value="Unassembled WGS sequence"/>
</dbReference>
<dbReference type="InterPro" id="IPR041633">
    <property type="entry name" value="Polbeta"/>
</dbReference>
<dbReference type="InterPro" id="IPR043519">
    <property type="entry name" value="NT_sf"/>
</dbReference>
<dbReference type="SUPFAM" id="SSF81301">
    <property type="entry name" value="Nucleotidyltransferase"/>
    <property type="match status" value="1"/>
</dbReference>
<dbReference type="AlphaFoldDB" id="A0A380TSK6"/>
<accession>A0A380TSK6</accession>
<dbReference type="CDD" id="cd05403">
    <property type="entry name" value="NT_KNTase_like"/>
    <property type="match status" value="1"/>
</dbReference>